<dbReference type="Pfam" id="PF00201">
    <property type="entry name" value="UDPGT"/>
    <property type="match status" value="1"/>
</dbReference>
<keyword evidence="7" id="KW-0472">Membrane</keyword>
<dbReference type="Proteomes" id="UP000492821">
    <property type="component" value="Unassembled WGS sequence"/>
</dbReference>
<evidence type="ECO:0000313" key="10">
    <source>
        <dbReference type="WBParaSite" id="Pan_g22577.t1"/>
    </source>
</evidence>
<dbReference type="PANTHER" id="PTHR48043:SF145">
    <property type="entry name" value="FI06409P-RELATED"/>
    <property type="match status" value="1"/>
</dbReference>
<dbReference type="EC" id="2.4.1.17" evidence="2"/>
<dbReference type="CDD" id="cd03784">
    <property type="entry name" value="GT1_Gtf-like"/>
    <property type="match status" value="1"/>
</dbReference>
<organism evidence="9 10">
    <name type="scientific">Panagrellus redivivus</name>
    <name type="common">Microworm</name>
    <dbReference type="NCBI Taxonomy" id="6233"/>
    <lineage>
        <taxon>Eukaryota</taxon>
        <taxon>Metazoa</taxon>
        <taxon>Ecdysozoa</taxon>
        <taxon>Nematoda</taxon>
        <taxon>Chromadorea</taxon>
        <taxon>Rhabditida</taxon>
        <taxon>Tylenchina</taxon>
        <taxon>Panagrolaimomorpha</taxon>
        <taxon>Panagrolaimoidea</taxon>
        <taxon>Panagrolaimidae</taxon>
        <taxon>Panagrellus</taxon>
    </lineage>
</organism>
<dbReference type="SUPFAM" id="SSF53756">
    <property type="entry name" value="UDP-Glycosyltransferase/glycogen phosphorylase"/>
    <property type="match status" value="1"/>
</dbReference>
<reference evidence="9" key="1">
    <citation type="journal article" date="2013" name="Genetics">
        <title>The draft genome and transcriptome of Panagrellus redivivus are shaped by the harsh demands of a free-living lifestyle.</title>
        <authorList>
            <person name="Srinivasan J."/>
            <person name="Dillman A.R."/>
            <person name="Macchietto M.G."/>
            <person name="Heikkinen L."/>
            <person name="Lakso M."/>
            <person name="Fracchia K.M."/>
            <person name="Antoshechkin I."/>
            <person name="Mortazavi A."/>
            <person name="Wong G."/>
            <person name="Sternberg P.W."/>
        </authorList>
    </citation>
    <scope>NUCLEOTIDE SEQUENCE [LARGE SCALE GENOMIC DNA]</scope>
    <source>
        <strain evidence="9">MT8872</strain>
    </source>
</reference>
<feature type="transmembrane region" description="Helical" evidence="7">
    <location>
        <begin position="499"/>
        <end position="518"/>
    </location>
</feature>
<dbReference type="PROSITE" id="PS00375">
    <property type="entry name" value="UDPGT"/>
    <property type="match status" value="1"/>
</dbReference>
<keyword evidence="7" id="KW-1133">Transmembrane helix</keyword>
<keyword evidence="9" id="KW-1185">Reference proteome</keyword>
<dbReference type="FunFam" id="3.40.50.2000:FF:000021">
    <property type="entry name" value="UDP-glucuronosyltransferase"/>
    <property type="match status" value="1"/>
</dbReference>
<dbReference type="Gene3D" id="3.40.50.2000">
    <property type="entry name" value="Glycogen Phosphorylase B"/>
    <property type="match status" value="1"/>
</dbReference>
<name>A0A7E4VN42_PANRE</name>
<keyword evidence="3 6" id="KW-0328">Glycosyltransferase</keyword>
<keyword evidence="4 6" id="KW-0808">Transferase</keyword>
<reference evidence="10" key="2">
    <citation type="submission" date="2020-10" db="UniProtKB">
        <authorList>
            <consortium name="WormBaseParasite"/>
        </authorList>
    </citation>
    <scope>IDENTIFICATION</scope>
</reference>
<feature type="signal peptide" evidence="8">
    <location>
        <begin position="1"/>
        <end position="22"/>
    </location>
</feature>
<dbReference type="WBParaSite" id="Pan_g22577.t1">
    <property type="protein sequence ID" value="Pan_g22577.t1"/>
    <property type="gene ID" value="Pan_g22577"/>
</dbReference>
<dbReference type="InterPro" id="IPR002213">
    <property type="entry name" value="UDP_glucos_trans"/>
</dbReference>
<evidence type="ECO:0000256" key="1">
    <source>
        <dbReference type="ARBA" id="ARBA00009995"/>
    </source>
</evidence>
<feature type="chain" id="PRO_5028909413" description="glucuronosyltransferase" evidence="8">
    <location>
        <begin position="23"/>
        <end position="541"/>
    </location>
</feature>
<evidence type="ECO:0000256" key="8">
    <source>
        <dbReference type="SAM" id="SignalP"/>
    </source>
</evidence>
<evidence type="ECO:0000313" key="9">
    <source>
        <dbReference type="Proteomes" id="UP000492821"/>
    </source>
</evidence>
<evidence type="ECO:0000256" key="2">
    <source>
        <dbReference type="ARBA" id="ARBA00012544"/>
    </source>
</evidence>
<keyword evidence="8" id="KW-0732">Signal</keyword>
<comment type="catalytic activity">
    <reaction evidence="5">
        <text>glucuronate acceptor + UDP-alpha-D-glucuronate = acceptor beta-D-glucuronoside + UDP + H(+)</text>
        <dbReference type="Rhea" id="RHEA:21032"/>
        <dbReference type="ChEBI" id="CHEBI:15378"/>
        <dbReference type="ChEBI" id="CHEBI:58052"/>
        <dbReference type="ChEBI" id="CHEBI:58223"/>
        <dbReference type="ChEBI" id="CHEBI:132367"/>
        <dbReference type="ChEBI" id="CHEBI:132368"/>
        <dbReference type="EC" id="2.4.1.17"/>
    </reaction>
</comment>
<dbReference type="InterPro" id="IPR035595">
    <property type="entry name" value="UDP_glycos_trans_CS"/>
</dbReference>
<comment type="similarity">
    <text evidence="1 6">Belongs to the UDP-glycosyltransferase family.</text>
</comment>
<evidence type="ECO:0000256" key="3">
    <source>
        <dbReference type="ARBA" id="ARBA00022676"/>
    </source>
</evidence>
<dbReference type="GO" id="GO:0015020">
    <property type="term" value="F:glucuronosyltransferase activity"/>
    <property type="evidence" value="ECO:0007669"/>
    <property type="project" value="UniProtKB-EC"/>
</dbReference>
<evidence type="ECO:0000256" key="6">
    <source>
        <dbReference type="RuleBase" id="RU003718"/>
    </source>
</evidence>
<proteinExistence type="inferred from homology"/>
<dbReference type="AlphaFoldDB" id="A0A7E4VN42"/>
<evidence type="ECO:0000256" key="4">
    <source>
        <dbReference type="ARBA" id="ARBA00022679"/>
    </source>
</evidence>
<protein>
    <recommendedName>
        <fullName evidence="2">glucuronosyltransferase</fullName>
        <ecNumber evidence="2">2.4.1.17</ecNumber>
    </recommendedName>
</protein>
<keyword evidence="7" id="KW-0812">Transmembrane</keyword>
<evidence type="ECO:0000256" key="5">
    <source>
        <dbReference type="ARBA" id="ARBA00047475"/>
    </source>
</evidence>
<evidence type="ECO:0000256" key="7">
    <source>
        <dbReference type="SAM" id="Phobius"/>
    </source>
</evidence>
<dbReference type="InterPro" id="IPR050271">
    <property type="entry name" value="UDP-glycosyltransferase"/>
</dbReference>
<dbReference type="PANTHER" id="PTHR48043">
    <property type="entry name" value="EG:EG0003.4 PROTEIN-RELATED"/>
    <property type="match status" value="1"/>
</dbReference>
<sequence length="541" mass="60721">MKMHSSITVLICAGLLSSLVNALADSPLRILVTVPAISYSHITFQGHLADILAEEGHYVHFAIHELRPITANGAKKAKVTHILTSVPEVSRASTHKALSNVFINETVYDANALDEFGRQVGIMCKDIMQNETYFDMLVEERFDVAIAEEFDPCSFAMFKRLGIEAVIMSTPMLVTDTTAVDYGLYYPRSYSNFIFNGFLNAPKLTFFQRLSAIYRETKFYFDQEGYKYYTQQTLDNLFGKGTYNLPDLYRGVSLIFTNGNDLVDTARQTTSKIVPIGGLAMAKSKPLKPDVEEIVNSSKGGIVFFSFGSQIDLSTLPLHLKQNFFNAFARFPEISFILRYNYNASLGDDVIDHYPNVYGFHWLHQTSLLNHPKTRGFITHGGRNSLTEALAAGVPTIAIPLFADQPYNSALFKQRGVGVVRELHELTEDQIADDLNTILYNPKLRQNADVLKAKLESTPFSAREKFLKWVAFVGKFKQFPEFDLPGATMGVVQLYNLDIYAAMVSIVLVLGFSIVAILRTVRFEFLPTASKPKSKKHLKKL</sequence>
<accession>A0A7E4VN42</accession>